<dbReference type="KEGG" id="vra:111240715"/>
<comment type="similarity">
    <text evidence="2">Belongs to the MLO family.</text>
</comment>
<proteinExistence type="inferred from homology"/>
<evidence type="ECO:0000313" key="9">
    <source>
        <dbReference type="RefSeq" id="XP_022631986.1"/>
    </source>
</evidence>
<evidence type="ECO:0000256" key="1">
    <source>
        <dbReference type="ARBA" id="ARBA00004141"/>
    </source>
</evidence>
<keyword evidence="4" id="KW-0611">Plant defense</keyword>
<evidence type="ECO:0000313" key="8">
    <source>
        <dbReference type="Proteomes" id="UP000087766"/>
    </source>
</evidence>
<dbReference type="Pfam" id="PF03094">
    <property type="entry name" value="Mlo"/>
    <property type="match status" value="1"/>
</dbReference>
<sequence>MVSLTSDDKLRAVTNIEGAAYIKDTKAILVETHYKSNPKFNFHKYMICPLKDDFKQVVGISPMQGRVRVISYIFVSYVLEHPNLLGMINLGLSLILRVLQTLKI</sequence>
<dbReference type="GO" id="GO:0016020">
    <property type="term" value="C:membrane"/>
    <property type="evidence" value="ECO:0007669"/>
    <property type="project" value="UniProtKB-SubCell"/>
</dbReference>
<keyword evidence="7" id="KW-0568">Pathogenesis-related protein</keyword>
<evidence type="ECO:0000256" key="5">
    <source>
        <dbReference type="ARBA" id="ARBA00022989"/>
    </source>
</evidence>
<dbReference type="OrthoDB" id="10651900at2759"/>
<dbReference type="GO" id="GO:0006952">
    <property type="term" value="P:defense response"/>
    <property type="evidence" value="ECO:0007669"/>
    <property type="project" value="UniProtKB-KW"/>
</dbReference>
<keyword evidence="3" id="KW-0812">Transmembrane</keyword>
<protein>
    <submittedName>
        <fullName evidence="9">Uncharacterized protein LOC111240715</fullName>
    </submittedName>
</protein>
<dbReference type="InterPro" id="IPR004326">
    <property type="entry name" value="Mlo"/>
</dbReference>
<evidence type="ECO:0000256" key="4">
    <source>
        <dbReference type="ARBA" id="ARBA00022821"/>
    </source>
</evidence>
<gene>
    <name evidence="9" type="primary">LOC111240715</name>
</gene>
<evidence type="ECO:0000256" key="3">
    <source>
        <dbReference type="ARBA" id="ARBA00022692"/>
    </source>
</evidence>
<name>A0A3Q0ELM2_VIGRR</name>
<dbReference type="RefSeq" id="XP_022631986.1">
    <property type="nucleotide sequence ID" value="XM_022776265.1"/>
</dbReference>
<dbReference type="GeneID" id="111240715"/>
<evidence type="ECO:0000256" key="6">
    <source>
        <dbReference type="ARBA" id="ARBA00023136"/>
    </source>
</evidence>
<keyword evidence="5" id="KW-1133">Transmembrane helix</keyword>
<dbReference type="Proteomes" id="UP000087766">
    <property type="component" value="Unplaced"/>
</dbReference>
<evidence type="ECO:0000256" key="7">
    <source>
        <dbReference type="ARBA" id="ARBA00023265"/>
    </source>
</evidence>
<evidence type="ECO:0000256" key="2">
    <source>
        <dbReference type="ARBA" id="ARBA00006574"/>
    </source>
</evidence>
<organism evidence="8 9">
    <name type="scientific">Vigna radiata var. radiata</name>
    <name type="common">Mung bean</name>
    <name type="synonym">Phaseolus aureus</name>
    <dbReference type="NCBI Taxonomy" id="3916"/>
    <lineage>
        <taxon>Eukaryota</taxon>
        <taxon>Viridiplantae</taxon>
        <taxon>Streptophyta</taxon>
        <taxon>Embryophyta</taxon>
        <taxon>Tracheophyta</taxon>
        <taxon>Spermatophyta</taxon>
        <taxon>Magnoliopsida</taxon>
        <taxon>eudicotyledons</taxon>
        <taxon>Gunneridae</taxon>
        <taxon>Pentapetalae</taxon>
        <taxon>rosids</taxon>
        <taxon>fabids</taxon>
        <taxon>Fabales</taxon>
        <taxon>Fabaceae</taxon>
        <taxon>Papilionoideae</taxon>
        <taxon>50 kb inversion clade</taxon>
        <taxon>NPAAA clade</taxon>
        <taxon>indigoferoid/millettioid clade</taxon>
        <taxon>Phaseoleae</taxon>
        <taxon>Vigna</taxon>
    </lineage>
</organism>
<keyword evidence="6" id="KW-0472">Membrane</keyword>
<comment type="subcellular location">
    <subcellularLocation>
        <location evidence="1">Membrane</location>
        <topology evidence="1">Multi-pass membrane protein</topology>
    </subcellularLocation>
</comment>
<keyword evidence="8" id="KW-1185">Reference proteome</keyword>
<accession>A0A3Q0ELM2</accession>
<dbReference type="AlphaFoldDB" id="A0A3Q0ELM2"/>
<reference evidence="9" key="1">
    <citation type="submission" date="2025-08" db="UniProtKB">
        <authorList>
            <consortium name="RefSeq"/>
        </authorList>
    </citation>
    <scope>IDENTIFICATION</scope>
</reference>